<dbReference type="Pfam" id="PF00059">
    <property type="entry name" value="Lectin_C"/>
    <property type="match status" value="1"/>
</dbReference>
<dbReference type="InterPro" id="IPR050801">
    <property type="entry name" value="Ca-Dep_Lectins_ImmuneDev"/>
</dbReference>
<dbReference type="SUPFAM" id="SSF56436">
    <property type="entry name" value="C-type lectin-like"/>
    <property type="match status" value="2"/>
</dbReference>
<dbReference type="InterPro" id="IPR001304">
    <property type="entry name" value="C-type_lectin-like"/>
</dbReference>
<dbReference type="PROSITE" id="PS50041">
    <property type="entry name" value="C_TYPE_LECTIN_2"/>
    <property type="match status" value="1"/>
</dbReference>
<dbReference type="PANTHER" id="PTHR22801:SF63">
    <property type="entry name" value="C-TYPE LECTIN DOMAIN-CONTAINING PROTEIN"/>
    <property type="match status" value="1"/>
</dbReference>
<proteinExistence type="predicted"/>
<dbReference type="Gene3D" id="3.10.100.10">
    <property type="entry name" value="Mannose-Binding Protein A, subunit A"/>
    <property type="match status" value="2"/>
</dbReference>
<organism evidence="1">
    <name type="scientific">Cyprideis torosa</name>
    <dbReference type="NCBI Taxonomy" id="163714"/>
    <lineage>
        <taxon>Eukaryota</taxon>
        <taxon>Metazoa</taxon>
        <taxon>Ecdysozoa</taxon>
        <taxon>Arthropoda</taxon>
        <taxon>Crustacea</taxon>
        <taxon>Oligostraca</taxon>
        <taxon>Ostracoda</taxon>
        <taxon>Podocopa</taxon>
        <taxon>Podocopida</taxon>
        <taxon>Cytherocopina</taxon>
        <taxon>Cytheroidea</taxon>
        <taxon>Cytherideidae</taxon>
        <taxon>Cyprideis</taxon>
    </lineage>
</organism>
<dbReference type="PANTHER" id="PTHR22801">
    <property type="entry name" value="LITHOSTATHINE"/>
    <property type="match status" value="1"/>
</dbReference>
<reference evidence="1" key="1">
    <citation type="submission" date="2020-11" db="EMBL/GenBank/DDBJ databases">
        <authorList>
            <person name="Tran Van P."/>
        </authorList>
    </citation>
    <scope>NUCLEOTIDE SEQUENCE</scope>
</reference>
<dbReference type="CDD" id="cd00037">
    <property type="entry name" value="CLECT"/>
    <property type="match status" value="2"/>
</dbReference>
<protein>
    <submittedName>
        <fullName evidence="1">Uncharacterized protein</fullName>
    </submittedName>
</protein>
<dbReference type="SMART" id="SM00034">
    <property type="entry name" value="CLECT"/>
    <property type="match status" value="1"/>
</dbReference>
<dbReference type="InterPro" id="IPR016186">
    <property type="entry name" value="C-type_lectin-like/link_sf"/>
</dbReference>
<accession>A0A7R8WHE3</accession>
<evidence type="ECO:0000313" key="1">
    <source>
        <dbReference type="EMBL" id="CAD7231709.1"/>
    </source>
</evidence>
<gene>
    <name evidence="1" type="ORF">CTOB1V02_LOCUS9553</name>
</gene>
<dbReference type="EMBL" id="OB663795">
    <property type="protein sequence ID" value="CAD7231709.1"/>
    <property type="molecule type" value="Genomic_DNA"/>
</dbReference>
<name>A0A7R8WHE3_9CRUS</name>
<dbReference type="AlphaFoldDB" id="A0A7R8WHE3"/>
<dbReference type="InterPro" id="IPR016187">
    <property type="entry name" value="CTDL_fold"/>
</dbReference>
<sequence>MRSSACVLMILSLAVAFSLATTNDKGAPRLPVYPEQCTHPFRPILGGRCYFLSYGSLQGSWEAAQQVCSWLHPTGRLAEFEDGNALGFKIGFNSTDAFPKGGKCAGPWIGGIEVGSTGEFVWRSTNASIQSANWADNEPNNPTSGDAVALDCENGFKWRDLEATTSLPFMCESDANPPPVIWGCPEGFQMAGEGCYHFGAEQLDFDDSLTYCRVLGGKLVEFETADEMFTFNEYFTENVPSPCGRK</sequence>
<dbReference type="OrthoDB" id="2142683at2759"/>